<dbReference type="InterPro" id="IPR016047">
    <property type="entry name" value="M23ase_b-sheet_dom"/>
</dbReference>
<keyword evidence="2" id="KW-0175">Coiled coil</keyword>
<dbReference type="Pfam" id="PF01551">
    <property type="entry name" value="Peptidase_M23"/>
    <property type="match status" value="1"/>
</dbReference>
<organism evidence="4 5">
    <name type="scientific">Rhodococcus erythropolis</name>
    <name type="common">Arthrobacter picolinophilus</name>
    <dbReference type="NCBI Taxonomy" id="1833"/>
    <lineage>
        <taxon>Bacteria</taxon>
        <taxon>Bacillati</taxon>
        <taxon>Actinomycetota</taxon>
        <taxon>Actinomycetes</taxon>
        <taxon>Mycobacteriales</taxon>
        <taxon>Nocardiaceae</taxon>
        <taxon>Rhodococcus</taxon>
        <taxon>Rhodococcus erythropolis group</taxon>
    </lineage>
</organism>
<evidence type="ECO:0000259" key="3">
    <source>
        <dbReference type="Pfam" id="PF01551"/>
    </source>
</evidence>
<evidence type="ECO:0000313" key="4">
    <source>
        <dbReference type="EMBL" id="KAB2584364.1"/>
    </source>
</evidence>
<proteinExistence type="predicted"/>
<dbReference type="AlphaFoldDB" id="A0A1Q4K7A1"/>
<sequence>MARFLTPVSDRITQQFGENPDYYRSLGQLGHTGIDYGCSLGTAVRATGDGRVSFAGPGANHGGFLSVAGNAILLDHGDIYSAYSHLSRFAVSQGQQVSQGQVIGYSGNTGQVTGPHLHFEFWGKPTNWQNGWSGRLNPNNYLSSAIAGGGEVMNYDDGVALYRTGLHREPENDAAARSMVGMTPRSAMDNFRGSEEWLNQNHKIVYFDQVNAQLQEANARIAQLIQRPDVSPELTAQLEKLRDENEIALEKNSELEKRKMELESVQRADKEAGESLLRRLGQFVSKYIPGLK</sequence>
<dbReference type="InterPro" id="IPR050570">
    <property type="entry name" value="Cell_wall_metabolism_enzyme"/>
</dbReference>
<evidence type="ECO:0000313" key="5">
    <source>
        <dbReference type="Proteomes" id="UP000325576"/>
    </source>
</evidence>
<dbReference type="GO" id="GO:0004222">
    <property type="term" value="F:metalloendopeptidase activity"/>
    <property type="evidence" value="ECO:0007669"/>
    <property type="project" value="TreeGrafter"/>
</dbReference>
<dbReference type="Proteomes" id="UP000325576">
    <property type="component" value="Unassembled WGS sequence"/>
</dbReference>
<dbReference type="CDD" id="cd12797">
    <property type="entry name" value="M23_peptidase"/>
    <property type="match status" value="1"/>
</dbReference>
<keyword evidence="1" id="KW-0732">Signal</keyword>
<name>A0A1Q4K7A1_RHOER</name>
<feature type="coiled-coil region" evidence="2">
    <location>
        <begin position="207"/>
        <end position="265"/>
    </location>
</feature>
<evidence type="ECO:0000256" key="1">
    <source>
        <dbReference type="ARBA" id="ARBA00022729"/>
    </source>
</evidence>
<comment type="caution">
    <text evidence="4">The sequence shown here is derived from an EMBL/GenBank/DDBJ whole genome shotgun (WGS) entry which is preliminary data.</text>
</comment>
<protein>
    <recommendedName>
        <fullName evidence="3">M23ase beta-sheet core domain-containing protein</fullName>
    </recommendedName>
</protein>
<reference evidence="4 5" key="1">
    <citation type="journal article" date="2017" name="Poromechanics V (2013)">
        <title>Genomic Characterization of the Arsenic-Tolerant Actinobacterium, &lt;i&gt;Rhodococcus erythropolis&lt;/i&gt; S43.</title>
        <authorList>
            <person name="Retamal-Morales G."/>
            <person name="Mehnert M."/>
            <person name="Schwabe R."/>
            <person name="Tischler D."/>
            <person name="Schloemann M."/>
            <person name="Levican G.J."/>
        </authorList>
    </citation>
    <scope>NUCLEOTIDE SEQUENCE [LARGE SCALE GENOMIC DNA]</scope>
    <source>
        <strain evidence="4 5">S43</strain>
    </source>
</reference>
<evidence type="ECO:0000256" key="2">
    <source>
        <dbReference type="SAM" id="Coils"/>
    </source>
</evidence>
<dbReference type="PANTHER" id="PTHR21666:SF289">
    <property type="entry name" value="L-ALA--D-GLU ENDOPEPTIDASE"/>
    <property type="match status" value="1"/>
</dbReference>
<feature type="domain" description="M23ase beta-sheet core" evidence="3">
    <location>
        <begin position="31"/>
        <end position="124"/>
    </location>
</feature>
<dbReference type="InterPro" id="IPR011055">
    <property type="entry name" value="Dup_hybrid_motif"/>
</dbReference>
<dbReference type="PANTHER" id="PTHR21666">
    <property type="entry name" value="PEPTIDASE-RELATED"/>
    <property type="match status" value="1"/>
</dbReference>
<dbReference type="Gene3D" id="2.70.70.10">
    <property type="entry name" value="Glucose Permease (Domain IIA)"/>
    <property type="match status" value="1"/>
</dbReference>
<dbReference type="EMBL" id="MRBO01000442">
    <property type="protein sequence ID" value="KAB2584364.1"/>
    <property type="molecule type" value="Genomic_DNA"/>
</dbReference>
<dbReference type="SUPFAM" id="SSF51261">
    <property type="entry name" value="Duplicated hybrid motif"/>
    <property type="match status" value="1"/>
</dbReference>
<gene>
    <name evidence="4" type="ORF">BS297_15605</name>
</gene>
<dbReference type="OrthoDB" id="5244067at2"/>
<accession>A0A1Q4K7A1</accession>